<name>A0A0E9U424_ANGAN</name>
<dbReference type="AlphaFoldDB" id="A0A0E9U424"/>
<proteinExistence type="predicted"/>
<keyword evidence="1" id="KW-1133">Transmembrane helix</keyword>
<feature type="transmembrane region" description="Helical" evidence="1">
    <location>
        <begin position="7"/>
        <end position="24"/>
    </location>
</feature>
<reference evidence="2" key="1">
    <citation type="submission" date="2014-11" db="EMBL/GenBank/DDBJ databases">
        <authorList>
            <person name="Amaro Gonzalez C."/>
        </authorList>
    </citation>
    <scope>NUCLEOTIDE SEQUENCE</scope>
</reference>
<reference evidence="2" key="2">
    <citation type="journal article" date="2015" name="Fish Shellfish Immunol.">
        <title>Early steps in the European eel (Anguilla anguilla)-Vibrio vulnificus interaction in the gills: Role of the RtxA13 toxin.</title>
        <authorList>
            <person name="Callol A."/>
            <person name="Pajuelo D."/>
            <person name="Ebbesson L."/>
            <person name="Teles M."/>
            <person name="MacKenzie S."/>
            <person name="Amaro C."/>
        </authorList>
    </citation>
    <scope>NUCLEOTIDE SEQUENCE</scope>
</reference>
<organism evidence="2">
    <name type="scientific">Anguilla anguilla</name>
    <name type="common">European freshwater eel</name>
    <name type="synonym">Muraena anguilla</name>
    <dbReference type="NCBI Taxonomy" id="7936"/>
    <lineage>
        <taxon>Eukaryota</taxon>
        <taxon>Metazoa</taxon>
        <taxon>Chordata</taxon>
        <taxon>Craniata</taxon>
        <taxon>Vertebrata</taxon>
        <taxon>Euteleostomi</taxon>
        <taxon>Actinopterygii</taxon>
        <taxon>Neopterygii</taxon>
        <taxon>Teleostei</taxon>
        <taxon>Anguilliformes</taxon>
        <taxon>Anguillidae</taxon>
        <taxon>Anguilla</taxon>
    </lineage>
</organism>
<accession>A0A0E9U424</accession>
<evidence type="ECO:0000256" key="1">
    <source>
        <dbReference type="SAM" id="Phobius"/>
    </source>
</evidence>
<keyword evidence="1" id="KW-0812">Transmembrane</keyword>
<keyword evidence="1" id="KW-0472">Membrane</keyword>
<protein>
    <submittedName>
        <fullName evidence="2">Uncharacterized protein</fullName>
    </submittedName>
</protein>
<evidence type="ECO:0000313" key="2">
    <source>
        <dbReference type="EMBL" id="JAH60497.1"/>
    </source>
</evidence>
<dbReference type="EMBL" id="GBXM01048080">
    <property type="protein sequence ID" value="JAH60497.1"/>
    <property type="molecule type" value="Transcribed_RNA"/>
</dbReference>
<sequence length="34" mass="3880">MCKNMHLLLMILSEVGIMLALYRWRPGGGESLFV</sequence>